<evidence type="ECO:0000259" key="1">
    <source>
        <dbReference type="Pfam" id="PF13480"/>
    </source>
</evidence>
<dbReference type="InterPro" id="IPR038740">
    <property type="entry name" value="BioF2-like_GNAT_dom"/>
</dbReference>
<protein>
    <submittedName>
        <fullName evidence="2">GNAT family N-acetyltransferase</fullName>
    </submittedName>
</protein>
<dbReference type="SUPFAM" id="SSF55729">
    <property type="entry name" value="Acyl-CoA N-acyltransferases (Nat)"/>
    <property type="match status" value="1"/>
</dbReference>
<reference evidence="2" key="1">
    <citation type="submission" date="2022-05" db="EMBL/GenBank/DDBJ databases">
        <authorList>
            <person name="Sun X."/>
        </authorList>
    </citation>
    <scope>NUCLEOTIDE SEQUENCE</scope>
    <source>
        <strain evidence="2">Ai-910</strain>
    </source>
</reference>
<accession>A0A9J6ZP60</accession>
<name>A0A9J6ZP60_9BACT</name>
<gene>
    <name evidence="2" type="ORF">M9189_10600</name>
</gene>
<proteinExistence type="predicted"/>
<sequence length="341" mass="38873">MNVDFSVVAVDKEVWTKDMDSFGYGLFHNPFWVEAMSTEASPAIYLNIISDGGRVEAKFSGLIINEGIVKGKTLYGFSGLLFRSSDKAEMSGCMEALRRYAIHIGLSRIMLYCYDHIISEPFMFKGFYAESKDEYYIDFKSGEPVKISSNLKRNAKKAQKAGVVVKESSSPEILRRLFVLLEETRKERFGKYGKDYDPMYIYNMNETSLRTLLDKGYAKMFYSELDGEINTVLYALEDSRRIYFLLMGSDDRAYNTGIPAMIALHISEYAVSKGLDYYNLGIVPKAELGGAGVSLFKEQQGAVRQPGYCYYSWFLRFPYSLLNPMLSRKLRRNPAFVTDSC</sequence>
<dbReference type="InterPro" id="IPR016181">
    <property type="entry name" value="Acyl_CoA_acyltransferase"/>
</dbReference>
<feature type="domain" description="BioF2-like acetyltransferase" evidence="1">
    <location>
        <begin position="149"/>
        <end position="282"/>
    </location>
</feature>
<evidence type="ECO:0000313" key="3">
    <source>
        <dbReference type="Proteomes" id="UP001056426"/>
    </source>
</evidence>
<dbReference type="KEGG" id="alkq:M9189_10600"/>
<dbReference type="AlphaFoldDB" id="A0A9J6ZP60"/>
<keyword evidence="3" id="KW-1185">Reference proteome</keyword>
<dbReference type="Gene3D" id="3.40.630.30">
    <property type="match status" value="1"/>
</dbReference>
<organism evidence="2 3">
    <name type="scientific">Xiashengella succiniciproducens</name>
    <dbReference type="NCBI Taxonomy" id="2949635"/>
    <lineage>
        <taxon>Bacteria</taxon>
        <taxon>Pseudomonadati</taxon>
        <taxon>Bacteroidota</taxon>
        <taxon>Bacteroidia</taxon>
        <taxon>Marinilabiliales</taxon>
        <taxon>Marinilabiliaceae</taxon>
        <taxon>Xiashengella</taxon>
    </lineage>
</organism>
<dbReference type="Proteomes" id="UP001056426">
    <property type="component" value="Chromosome"/>
</dbReference>
<dbReference type="EMBL" id="CP098400">
    <property type="protein sequence ID" value="URW79303.1"/>
    <property type="molecule type" value="Genomic_DNA"/>
</dbReference>
<dbReference type="Pfam" id="PF13480">
    <property type="entry name" value="Acetyltransf_6"/>
    <property type="match status" value="1"/>
</dbReference>
<dbReference type="RefSeq" id="WP_250723089.1">
    <property type="nucleotide sequence ID" value="NZ_CP098400.1"/>
</dbReference>
<evidence type="ECO:0000313" key="2">
    <source>
        <dbReference type="EMBL" id="URW79303.1"/>
    </source>
</evidence>
<reference evidence="2" key="2">
    <citation type="submission" date="2022-06" db="EMBL/GenBank/DDBJ databases">
        <title>Xiashengella guii gen. nov. sp. nov., a bacterium isolated form anaerobic digestion tank.</title>
        <authorList>
            <person name="Huang H."/>
        </authorList>
    </citation>
    <scope>NUCLEOTIDE SEQUENCE</scope>
    <source>
        <strain evidence="2">Ai-910</strain>
    </source>
</reference>